<name>A0A9N9NFI5_FUNMO</name>
<comment type="caution">
    <text evidence="8">The sequence shown here is derived from an EMBL/GenBank/DDBJ whole genome shotgun (WGS) entry which is preliminary data.</text>
</comment>
<dbReference type="AlphaFoldDB" id="A0A9N9NFI5"/>
<feature type="binding site" description="axial binding residue" evidence="6">
    <location>
        <position position="65"/>
    </location>
    <ligand>
        <name>heme</name>
        <dbReference type="ChEBI" id="CHEBI:30413"/>
    </ligand>
    <ligandPart>
        <name>Fe</name>
        <dbReference type="ChEBI" id="CHEBI:18248"/>
    </ligandPart>
</feature>
<reference evidence="8" key="1">
    <citation type="submission" date="2021-06" db="EMBL/GenBank/DDBJ databases">
        <authorList>
            <person name="Kallberg Y."/>
            <person name="Tangrot J."/>
            <person name="Rosling A."/>
        </authorList>
    </citation>
    <scope>NUCLEOTIDE SEQUENCE</scope>
    <source>
        <strain evidence="8">87-6 pot B 2015</strain>
    </source>
</reference>
<dbReference type="Gene3D" id="3.40.50.300">
    <property type="entry name" value="P-loop containing nucleotide triphosphate hydrolases"/>
    <property type="match status" value="1"/>
</dbReference>
<dbReference type="SUPFAM" id="SSF48264">
    <property type="entry name" value="Cytochrome P450"/>
    <property type="match status" value="1"/>
</dbReference>
<keyword evidence="3" id="KW-0560">Oxidoreductase</keyword>
<evidence type="ECO:0000259" key="7">
    <source>
        <dbReference type="Pfam" id="PF13521"/>
    </source>
</evidence>
<dbReference type="PANTHER" id="PTHR24303:SF31">
    <property type="entry name" value="CYTOCHROME P450 307A1-RELATED"/>
    <property type="match status" value="1"/>
</dbReference>
<evidence type="ECO:0000256" key="4">
    <source>
        <dbReference type="ARBA" id="ARBA00023004"/>
    </source>
</evidence>
<dbReference type="EMBL" id="CAJVPP010017562">
    <property type="protein sequence ID" value="CAG8732970.1"/>
    <property type="molecule type" value="Genomic_DNA"/>
</dbReference>
<keyword evidence="4 6" id="KW-0408">Iron</keyword>
<dbReference type="InterPro" id="IPR027417">
    <property type="entry name" value="P-loop_NTPase"/>
</dbReference>
<feature type="domain" description="NadR/Ttd14 AAA" evidence="7">
    <location>
        <begin position="124"/>
        <end position="297"/>
    </location>
</feature>
<proteinExistence type="predicted"/>
<protein>
    <submittedName>
        <fullName evidence="8">15740_t:CDS:1</fullName>
    </submittedName>
</protein>
<comment type="cofactor">
    <cofactor evidence="1 6">
        <name>heme</name>
        <dbReference type="ChEBI" id="CHEBI:30413"/>
    </cofactor>
</comment>
<keyword evidence="9" id="KW-1185">Reference proteome</keyword>
<evidence type="ECO:0000256" key="5">
    <source>
        <dbReference type="ARBA" id="ARBA00023033"/>
    </source>
</evidence>
<dbReference type="InterPro" id="IPR036396">
    <property type="entry name" value="Cyt_P450_sf"/>
</dbReference>
<feature type="non-terminal residue" evidence="8">
    <location>
        <position position="1"/>
    </location>
</feature>
<evidence type="ECO:0000313" key="8">
    <source>
        <dbReference type="EMBL" id="CAG8732970.1"/>
    </source>
</evidence>
<dbReference type="Gene3D" id="1.10.630.10">
    <property type="entry name" value="Cytochrome P450"/>
    <property type="match status" value="1"/>
</dbReference>
<dbReference type="InterPro" id="IPR002401">
    <property type="entry name" value="Cyt_P450_E_grp-I"/>
</dbReference>
<evidence type="ECO:0000256" key="1">
    <source>
        <dbReference type="ARBA" id="ARBA00001971"/>
    </source>
</evidence>
<keyword evidence="2 6" id="KW-0479">Metal-binding</keyword>
<dbReference type="InterPro" id="IPR001128">
    <property type="entry name" value="Cyt_P450"/>
</dbReference>
<dbReference type="SUPFAM" id="SSF52540">
    <property type="entry name" value="P-loop containing nucleoside triphosphate hydrolases"/>
    <property type="match status" value="1"/>
</dbReference>
<organism evidence="8 9">
    <name type="scientific">Funneliformis mosseae</name>
    <name type="common">Endomycorrhizal fungus</name>
    <name type="synonym">Glomus mosseae</name>
    <dbReference type="NCBI Taxonomy" id="27381"/>
    <lineage>
        <taxon>Eukaryota</taxon>
        <taxon>Fungi</taxon>
        <taxon>Fungi incertae sedis</taxon>
        <taxon>Mucoromycota</taxon>
        <taxon>Glomeromycotina</taxon>
        <taxon>Glomeromycetes</taxon>
        <taxon>Glomerales</taxon>
        <taxon>Glomeraceae</taxon>
        <taxon>Funneliformis</taxon>
    </lineage>
</organism>
<evidence type="ECO:0000256" key="3">
    <source>
        <dbReference type="ARBA" id="ARBA00023002"/>
    </source>
</evidence>
<dbReference type="Pfam" id="PF00067">
    <property type="entry name" value="p450"/>
    <property type="match status" value="1"/>
</dbReference>
<dbReference type="Proteomes" id="UP000789375">
    <property type="component" value="Unassembled WGS sequence"/>
</dbReference>
<dbReference type="GO" id="GO:0020037">
    <property type="term" value="F:heme binding"/>
    <property type="evidence" value="ECO:0007669"/>
    <property type="project" value="InterPro"/>
</dbReference>
<dbReference type="Pfam" id="PF13521">
    <property type="entry name" value="AAA_28"/>
    <property type="match status" value="1"/>
</dbReference>
<evidence type="ECO:0000256" key="6">
    <source>
        <dbReference type="PIRSR" id="PIRSR602401-1"/>
    </source>
</evidence>
<feature type="non-terminal residue" evidence="8">
    <location>
        <position position="306"/>
    </location>
</feature>
<dbReference type="PRINTS" id="PR00463">
    <property type="entry name" value="EP450I"/>
</dbReference>
<dbReference type="GO" id="GO:0016705">
    <property type="term" value="F:oxidoreductase activity, acting on paired donors, with incorporation or reduction of molecular oxygen"/>
    <property type="evidence" value="ECO:0007669"/>
    <property type="project" value="InterPro"/>
</dbReference>
<keyword evidence="5" id="KW-0503">Monooxygenase</keyword>
<gene>
    <name evidence="8" type="ORF">FMOSSE_LOCUS15737</name>
</gene>
<dbReference type="GO" id="GO:0005506">
    <property type="term" value="F:iron ion binding"/>
    <property type="evidence" value="ECO:0007669"/>
    <property type="project" value="InterPro"/>
</dbReference>
<evidence type="ECO:0000313" key="9">
    <source>
        <dbReference type="Proteomes" id="UP000789375"/>
    </source>
</evidence>
<dbReference type="GO" id="GO:0004497">
    <property type="term" value="F:monooxygenase activity"/>
    <property type="evidence" value="ECO:0007669"/>
    <property type="project" value="UniProtKB-KW"/>
</dbReference>
<dbReference type="InterPro" id="IPR038727">
    <property type="entry name" value="NadR/Ttd14_AAA_dom"/>
</dbReference>
<dbReference type="PANTHER" id="PTHR24303">
    <property type="entry name" value="HEME-BINDING MONOOXYGENASE FAMILY"/>
    <property type="match status" value="1"/>
</dbReference>
<sequence>KALADCDISGTRIQAGTNIVINVARMNRHPKWFEDPLNFNPQRFQQNENLIALSATMGGKGPKSCVGQHLAMIEMKPILRELITAFKFTREKDAKPFIETKTKWDIALQPIVRELLTVLPRKGIVLVGAHSVGKSTLSRLIQSRINAVLIDETARTVMKKLNMNVDLIKNDPEKSLNLQASIIKFQCEREEKFKHQCAIYDRSALDALAYAKSFGGKQWESLLEMPETNQCIERYRQEDKYLVFIIEPHMECLKDDGIRMMSNSYQEWKTFSDSFKSLMNDFKINYRIINDLDMEQRFSIVFQALF</sequence>
<accession>A0A9N9NFI5</accession>
<keyword evidence="6" id="KW-0349">Heme</keyword>
<evidence type="ECO:0000256" key="2">
    <source>
        <dbReference type="ARBA" id="ARBA00022723"/>
    </source>
</evidence>